<feature type="signal peptide" evidence="4">
    <location>
        <begin position="1"/>
        <end position="29"/>
    </location>
</feature>
<evidence type="ECO:0000313" key="6">
    <source>
        <dbReference type="EMBL" id="KAF2284586.1"/>
    </source>
</evidence>
<evidence type="ECO:0000313" key="7">
    <source>
        <dbReference type="Proteomes" id="UP000467840"/>
    </source>
</evidence>
<comment type="function">
    <text evidence="3">Plant non-specific lipid-transfer proteins transfer phospholipids as well as galactolipids across membranes. May play a role in wax or cutin deposition in the cell walls of expanding epidermal cells and certain secretory tissues.</text>
</comment>
<evidence type="ECO:0000259" key="5">
    <source>
        <dbReference type="SMART" id="SM00499"/>
    </source>
</evidence>
<feature type="domain" description="Bifunctional inhibitor/plant lipid transfer protein/seed storage helical" evidence="5">
    <location>
        <begin position="34"/>
        <end position="118"/>
    </location>
</feature>
<feature type="chain" id="PRO_5025627646" description="Non-specific lipid-transfer protein" evidence="4">
    <location>
        <begin position="30"/>
        <end position="128"/>
    </location>
</feature>
<dbReference type="GO" id="GO:0008289">
    <property type="term" value="F:lipid binding"/>
    <property type="evidence" value="ECO:0007669"/>
    <property type="project" value="UniProtKB-KW"/>
</dbReference>
<dbReference type="SMART" id="SM00499">
    <property type="entry name" value="AAI"/>
    <property type="match status" value="1"/>
</dbReference>
<dbReference type="CDD" id="cd01960">
    <property type="entry name" value="nsLTP1"/>
    <property type="match status" value="1"/>
</dbReference>
<name>A0A6A6K8Z9_HEVBR</name>
<organism evidence="6 7">
    <name type="scientific">Hevea brasiliensis</name>
    <name type="common">Para rubber tree</name>
    <name type="synonym">Siphonia brasiliensis</name>
    <dbReference type="NCBI Taxonomy" id="3981"/>
    <lineage>
        <taxon>Eukaryota</taxon>
        <taxon>Viridiplantae</taxon>
        <taxon>Streptophyta</taxon>
        <taxon>Embryophyta</taxon>
        <taxon>Tracheophyta</taxon>
        <taxon>Spermatophyta</taxon>
        <taxon>Magnoliopsida</taxon>
        <taxon>eudicotyledons</taxon>
        <taxon>Gunneridae</taxon>
        <taxon>Pentapetalae</taxon>
        <taxon>rosids</taxon>
        <taxon>fabids</taxon>
        <taxon>Malpighiales</taxon>
        <taxon>Euphorbiaceae</taxon>
        <taxon>Crotonoideae</taxon>
        <taxon>Micrandreae</taxon>
        <taxon>Hevea</taxon>
    </lineage>
</organism>
<gene>
    <name evidence="6" type="ORF">GH714_027324</name>
</gene>
<evidence type="ECO:0000256" key="4">
    <source>
        <dbReference type="SAM" id="SignalP"/>
    </source>
</evidence>
<evidence type="ECO:0000256" key="1">
    <source>
        <dbReference type="ARBA" id="ARBA00009748"/>
    </source>
</evidence>
<evidence type="ECO:0000256" key="2">
    <source>
        <dbReference type="ARBA" id="ARBA00023157"/>
    </source>
</evidence>
<comment type="similarity">
    <text evidence="1 3">Belongs to the plant LTP family.</text>
</comment>
<keyword evidence="7" id="KW-1185">Reference proteome</keyword>
<dbReference type="InterPro" id="IPR036312">
    <property type="entry name" value="Bifun_inhib/LTP/seed_sf"/>
</dbReference>
<sequence>MASNKVMVGLWAFGSVLLFVISSGNTVQGQGITCAQAITTLQPCLPFLLGTASSPNPSCCSGVQTLNKEANTTEIRRQLCQCIKTAAASAGVNPGNAKQLPGLCNVNLPVPIDPSVDCSKIPAILGTA</sequence>
<protein>
    <recommendedName>
        <fullName evidence="3">Non-specific lipid-transfer protein</fullName>
    </recommendedName>
</protein>
<dbReference type="InterPro" id="IPR000528">
    <property type="entry name" value="Plant_nsLTP"/>
</dbReference>
<reference evidence="6 7" key="1">
    <citation type="journal article" date="2020" name="Mol. Plant">
        <title>The Chromosome-Based Rubber Tree Genome Provides New Insights into Spurge Genome Evolution and Rubber Biosynthesis.</title>
        <authorList>
            <person name="Liu J."/>
            <person name="Shi C."/>
            <person name="Shi C.C."/>
            <person name="Li W."/>
            <person name="Zhang Q.J."/>
            <person name="Zhang Y."/>
            <person name="Li K."/>
            <person name="Lu H.F."/>
            <person name="Shi C."/>
            <person name="Zhu S.T."/>
            <person name="Xiao Z.Y."/>
            <person name="Nan H."/>
            <person name="Yue Y."/>
            <person name="Zhu X.G."/>
            <person name="Wu Y."/>
            <person name="Hong X.N."/>
            <person name="Fan G.Y."/>
            <person name="Tong Y."/>
            <person name="Zhang D."/>
            <person name="Mao C.L."/>
            <person name="Liu Y.L."/>
            <person name="Hao S.J."/>
            <person name="Liu W.Q."/>
            <person name="Lv M.Q."/>
            <person name="Zhang H.B."/>
            <person name="Liu Y."/>
            <person name="Hu-Tang G.R."/>
            <person name="Wang J.P."/>
            <person name="Wang J.H."/>
            <person name="Sun Y.H."/>
            <person name="Ni S.B."/>
            <person name="Chen W.B."/>
            <person name="Zhang X.C."/>
            <person name="Jiao Y.N."/>
            <person name="Eichler E.E."/>
            <person name="Li G.H."/>
            <person name="Liu X."/>
            <person name="Gao L.Z."/>
        </authorList>
    </citation>
    <scope>NUCLEOTIDE SEQUENCE [LARGE SCALE GENOMIC DNA]</scope>
    <source>
        <strain evidence="7">cv. GT1</strain>
        <tissue evidence="6">Leaf</tissue>
    </source>
</reference>
<evidence type="ECO:0000256" key="3">
    <source>
        <dbReference type="RuleBase" id="RU000628"/>
    </source>
</evidence>
<dbReference type="Proteomes" id="UP000467840">
    <property type="component" value="Chromosome 12"/>
</dbReference>
<keyword evidence="2" id="KW-1015">Disulfide bond</keyword>
<dbReference type="PANTHER" id="PTHR33076">
    <property type="entry name" value="NON-SPECIFIC LIPID-TRANSFER PROTEIN 2-RELATED"/>
    <property type="match status" value="1"/>
</dbReference>
<dbReference type="PRINTS" id="PR00382">
    <property type="entry name" value="LIPIDTRNSFER"/>
</dbReference>
<keyword evidence="4" id="KW-0732">Signal</keyword>
<dbReference type="SUPFAM" id="SSF47699">
    <property type="entry name" value="Bifunctional inhibitor/lipid-transfer protein/seed storage 2S albumin"/>
    <property type="match status" value="1"/>
</dbReference>
<dbReference type="InterPro" id="IPR016140">
    <property type="entry name" value="Bifunc_inhib/LTP/seed_store"/>
</dbReference>
<dbReference type="GO" id="GO:0006869">
    <property type="term" value="P:lipid transport"/>
    <property type="evidence" value="ECO:0007669"/>
    <property type="project" value="InterPro"/>
</dbReference>
<dbReference type="EMBL" id="JAAGAX010000018">
    <property type="protein sequence ID" value="KAF2284586.1"/>
    <property type="molecule type" value="Genomic_DNA"/>
</dbReference>
<accession>A0A6A6K8Z9</accession>
<dbReference type="PROSITE" id="PS00597">
    <property type="entry name" value="PLANT_LTP"/>
    <property type="match status" value="1"/>
</dbReference>
<dbReference type="Gene3D" id="1.10.110.10">
    <property type="entry name" value="Plant lipid-transfer and hydrophobic proteins"/>
    <property type="match status" value="1"/>
</dbReference>
<comment type="caution">
    <text evidence="6">The sequence shown here is derived from an EMBL/GenBank/DDBJ whole genome shotgun (WGS) entry which is preliminary data.</text>
</comment>
<keyword evidence="3" id="KW-0446">Lipid-binding</keyword>
<proteinExistence type="inferred from homology"/>
<keyword evidence="3" id="KW-0813">Transport</keyword>
<dbReference type="AlphaFoldDB" id="A0A6A6K8Z9"/>
<dbReference type="Pfam" id="PF00234">
    <property type="entry name" value="Tryp_alpha_amyl"/>
    <property type="match status" value="1"/>
</dbReference>